<comment type="caution">
    <text evidence="2">The sequence shown here is derived from an EMBL/GenBank/DDBJ whole genome shotgun (WGS) entry which is preliminary data.</text>
</comment>
<sequence length="79" mass="8839">MEKLMKREKEVSTLTSQIEALKSQIGALESKVHSGEKKAEALAKEKMRVEAELEAMTKKSHDASGQLVSISQELLKKER</sequence>
<keyword evidence="1" id="KW-0175">Coiled coil</keyword>
<dbReference type="EMBL" id="JAHUTJ010036645">
    <property type="protein sequence ID" value="MED6278885.1"/>
    <property type="molecule type" value="Genomic_DNA"/>
</dbReference>
<keyword evidence="3" id="KW-1185">Reference proteome</keyword>
<accession>A0ABU7DW93</accession>
<dbReference type="Proteomes" id="UP001352852">
    <property type="component" value="Unassembled WGS sequence"/>
</dbReference>
<dbReference type="Gene3D" id="1.20.5.340">
    <property type="match status" value="1"/>
</dbReference>
<evidence type="ECO:0000313" key="3">
    <source>
        <dbReference type="Proteomes" id="UP001352852"/>
    </source>
</evidence>
<reference evidence="2 3" key="1">
    <citation type="submission" date="2021-06" db="EMBL/GenBank/DDBJ databases">
        <authorList>
            <person name="Palmer J.M."/>
        </authorList>
    </citation>
    <scope>NUCLEOTIDE SEQUENCE [LARGE SCALE GENOMIC DNA]</scope>
    <source>
        <strain evidence="2 3">CL_MEX2019</strain>
        <tissue evidence="2">Muscle</tissue>
    </source>
</reference>
<gene>
    <name evidence="2" type="ORF">CHARACLAT_028616</name>
</gene>
<evidence type="ECO:0000256" key="1">
    <source>
        <dbReference type="SAM" id="Coils"/>
    </source>
</evidence>
<evidence type="ECO:0000313" key="2">
    <source>
        <dbReference type="EMBL" id="MED6278885.1"/>
    </source>
</evidence>
<protein>
    <submittedName>
        <fullName evidence="2">Uncharacterized protein</fullName>
    </submittedName>
</protein>
<organism evidence="2 3">
    <name type="scientific">Characodon lateralis</name>
    <dbReference type="NCBI Taxonomy" id="208331"/>
    <lineage>
        <taxon>Eukaryota</taxon>
        <taxon>Metazoa</taxon>
        <taxon>Chordata</taxon>
        <taxon>Craniata</taxon>
        <taxon>Vertebrata</taxon>
        <taxon>Euteleostomi</taxon>
        <taxon>Actinopterygii</taxon>
        <taxon>Neopterygii</taxon>
        <taxon>Teleostei</taxon>
        <taxon>Neoteleostei</taxon>
        <taxon>Acanthomorphata</taxon>
        <taxon>Ovalentaria</taxon>
        <taxon>Atherinomorphae</taxon>
        <taxon>Cyprinodontiformes</taxon>
        <taxon>Goodeidae</taxon>
        <taxon>Characodon</taxon>
    </lineage>
</organism>
<feature type="coiled-coil region" evidence="1">
    <location>
        <begin position="4"/>
        <end position="59"/>
    </location>
</feature>
<name>A0ABU7DW93_9TELE</name>
<proteinExistence type="predicted"/>